<keyword evidence="3 6" id="KW-1133">Transmembrane helix</keyword>
<evidence type="ECO:0000256" key="3">
    <source>
        <dbReference type="ARBA" id="ARBA00022989"/>
    </source>
</evidence>
<evidence type="ECO:0000313" key="8">
    <source>
        <dbReference type="EMBL" id="SMD21620.1"/>
    </source>
</evidence>
<name>A0A1Y5XXZ3_KIBAR</name>
<dbReference type="RefSeq" id="WP_033394161.1">
    <property type="nucleotide sequence ID" value="NZ_FWXV01000007.1"/>
</dbReference>
<gene>
    <name evidence="8" type="ORF">SAMN05661093_06923</name>
</gene>
<evidence type="ECO:0000259" key="7">
    <source>
        <dbReference type="Pfam" id="PF06305"/>
    </source>
</evidence>
<dbReference type="Pfam" id="PF06305">
    <property type="entry name" value="LapA_dom"/>
    <property type="match status" value="1"/>
</dbReference>
<proteinExistence type="predicted"/>
<protein>
    <submittedName>
        <fullName evidence="8">Uncharacterized integral membrane protein</fullName>
    </submittedName>
</protein>
<reference evidence="8 9" key="1">
    <citation type="submission" date="2017-04" db="EMBL/GenBank/DDBJ databases">
        <authorList>
            <person name="Afonso C.L."/>
            <person name="Miller P.J."/>
            <person name="Scott M.A."/>
            <person name="Spackman E."/>
            <person name="Goraichik I."/>
            <person name="Dimitrov K.M."/>
            <person name="Suarez D.L."/>
            <person name="Swayne D.E."/>
        </authorList>
    </citation>
    <scope>NUCLEOTIDE SEQUENCE [LARGE SCALE GENOMIC DNA]</scope>
    <source>
        <strain evidence="8 9">DSM 43828</strain>
    </source>
</reference>
<evidence type="ECO:0000256" key="6">
    <source>
        <dbReference type="SAM" id="Phobius"/>
    </source>
</evidence>
<keyword evidence="1" id="KW-1003">Cell membrane</keyword>
<feature type="transmembrane region" description="Helical" evidence="6">
    <location>
        <begin position="80"/>
        <end position="102"/>
    </location>
</feature>
<dbReference type="EMBL" id="FWXV01000007">
    <property type="protein sequence ID" value="SMD21620.1"/>
    <property type="molecule type" value="Genomic_DNA"/>
</dbReference>
<keyword evidence="9" id="KW-1185">Reference proteome</keyword>
<dbReference type="InterPro" id="IPR010445">
    <property type="entry name" value="LapA_dom"/>
</dbReference>
<accession>A0A1Y5XXZ3</accession>
<organism evidence="8 9">
    <name type="scientific">Kibdelosporangium aridum</name>
    <dbReference type="NCBI Taxonomy" id="2030"/>
    <lineage>
        <taxon>Bacteria</taxon>
        <taxon>Bacillati</taxon>
        <taxon>Actinomycetota</taxon>
        <taxon>Actinomycetes</taxon>
        <taxon>Pseudonocardiales</taxon>
        <taxon>Pseudonocardiaceae</taxon>
        <taxon>Kibdelosporangium</taxon>
    </lineage>
</organism>
<evidence type="ECO:0000256" key="2">
    <source>
        <dbReference type="ARBA" id="ARBA00022692"/>
    </source>
</evidence>
<feature type="transmembrane region" description="Helical" evidence="6">
    <location>
        <begin position="40"/>
        <end position="60"/>
    </location>
</feature>
<evidence type="ECO:0000313" key="9">
    <source>
        <dbReference type="Proteomes" id="UP000192674"/>
    </source>
</evidence>
<dbReference type="Proteomes" id="UP000192674">
    <property type="component" value="Unassembled WGS sequence"/>
</dbReference>
<keyword evidence="4 6" id="KW-0472">Membrane</keyword>
<evidence type="ECO:0000256" key="4">
    <source>
        <dbReference type="ARBA" id="ARBA00023136"/>
    </source>
</evidence>
<evidence type="ECO:0000256" key="1">
    <source>
        <dbReference type="ARBA" id="ARBA00022475"/>
    </source>
</evidence>
<feature type="region of interest" description="Disordered" evidence="5">
    <location>
        <begin position="1"/>
        <end position="35"/>
    </location>
</feature>
<dbReference type="OrthoDB" id="3698647at2"/>
<evidence type="ECO:0000256" key="5">
    <source>
        <dbReference type="SAM" id="MobiDB-lite"/>
    </source>
</evidence>
<keyword evidence="2 6" id="KW-0812">Transmembrane</keyword>
<feature type="domain" description="Lipopolysaccharide assembly protein A" evidence="7">
    <location>
        <begin position="61"/>
        <end position="111"/>
    </location>
</feature>
<sequence length="114" mass="11938">MTNPETPPTDEIPVQEPPKDTTAAKDASGSVTSATRTSGTWIAVIVATILLVFLLIFILANLESVTVSFLGMSGQLPLGVALLFAAICGALLVALVGAARILQLRRRVRRAGKP</sequence>
<dbReference type="AlphaFoldDB" id="A0A1Y5XXZ3"/>
<dbReference type="GO" id="GO:0005886">
    <property type="term" value="C:plasma membrane"/>
    <property type="evidence" value="ECO:0007669"/>
    <property type="project" value="InterPro"/>
</dbReference>